<keyword evidence="3" id="KW-1185">Reference proteome</keyword>
<dbReference type="Proteomes" id="UP000242877">
    <property type="component" value="Unassembled WGS sequence"/>
</dbReference>
<name>A0A168AGF1_9EURO</name>
<feature type="region of interest" description="Disordered" evidence="1">
    <location>
        <begin position="266"/>
        <end position="313"/>
    </location>
</feature>
<evidence type="ECO:0000313" key="2">
    <source>
        <dbReference type="EMBL" id="KZZ93896.1"/>
    </source>
</evidence>
<organism evidence="2 3">
    <name type="scientific">Ascosphaera apis ARSEF 7405</name>
    <dbReference type="NCBI Taxonomy" id="392613"/>
    <lineage>
        <taxon>Eukaryota</taxon>
        <taxon>Fungi</taxon>
        <taxon>Dikarya</taxon>
        <taxon>Ascomycota</taxon>
        <taxon>Pezizomycotina</taxon>
        <taxon>Eurotiomycetes</taxon>
        <taxon>Eurotiomycetidae</taxon>
        <taxon>Onygenales</taxon>
        <taxon>Ascosphaeraceae</taxon>
        <taxon>Ascosphaera</taxon>
    </lineage>
</organism>
<sequence length="313" mass="35484">MDDCIDEGIPIYQYRNFKAMEGTMQREQHKLGINEDVRFVFVDVPPNVIDKLRLSDSRAIREIDKPKRFVLFEKPSRFHEVSTYQSQLMLQRVLRRAGVCRCFLFAGSALEPQKSDTKQKAADVNGYLRPKYVPNSVAADWPQIVMEVGVSQSMPSLQEAAQFWVEEGGVNMSIVLTMKFEEHRIVLSAWGKDARGNFSLVDEMVAQKASSSKGYVVTSDTQALAFAFETLLLGPPSSDKPEFIAVTAQDFTTMLNATDECFAPKLDRKRPKRASKELAKPAKRKLSWGMTEQPTLESISCKRSSTSKLRRRR</sequence>
<evidence type="ECO:0000313" key="3">
    <source>
        <dbReference type="Proteomes" id="UP000242877"/>
    </source>
</evidence>
<reference evidence="2 3" key="1">
    <citation type="journal article" date="2016" name="Genome Biol. Evol.">
        <title>Divergent and convergent evolution of fungal pathogenicity.</title>
        <authorList>
            <person name="Shang Y."/>
            <person name="Xiao G."/>
            <person name="Zheng P."/>
            <person name="Cen K."/>
            <person name="Zhan S."/>
            <person name="Wang C."/>
        </authorList>
    </citation>
    <scope>NUCLEOTIDE SEQUENCE [LARGE SCALE GENOMIC DNA]</scope>
    <source>
        <strain evidence="2 3">ARSEF 7405</strain>
    </source>
</reference>
<dbReference type="VEuPathDB" id="FungiDB:AAP_01989"/>
<evidence type="ECO:0000256" key="1">
    <source>
        <dbReference type="SAM" id="MobiDB-lite"/>
    </source>
</evidence>
<protein>
    <submittedName>
        <fullName evidence="2">Uncharacterized protein</fullName>
    </submittedName>
</protein>
<gene>
    <name evidence="2" type="ORF">AAP_01989</name>
</gene>
<proteinExistence type="predicted"/>
<comment type="caution">
    <text evidence="2">The sequence shown here is derived from an EMBL/GenBank/DDBJ whole genome shotgun (WGS) entry which is preliminary data.</text>
</comment>
<dbReference type="AlphaFoldDB" id="A0A168AGF1"/>
<dbReference type="EMBL" id="AZGZ01000007">
    <property type="protein sequence ID" value="KZZ93896.1"/>
    <property type="molecule type" value="Genomic_DNA"/>
</dbReference>
<accession>A0A168AGF1</accession>
<dbReference type="OrthoDB" id="76567at2759"/>